<accession>G3HS98</accession>
<protein>
    <submittedName>
        <fullName evidence="2">Uncharacterized protein</fullName>
    </submittedName>
</protein>
<feature type="chain" id="PRO_5003444836" evidence="1">
    <location>
        <begin position="19"/>
        <end position="56"/>
    </location>
</feature>
<proteinExistence type="predicted"/>
<organism evidence="2 3">
    <name type="scientific">Cricetulus griseus</name>
    <name type="common">Chinese hamster</name>
    <name type="synonym">Cricetulus barabensis griseus</name>
    <dbReference type="NCBI Taxonomy" id="10029"/>
    <lineage>
        <taxon>Eukaryota</taxon>
        <taxon>Metazoa</taxon>
        <taxon>Chordata</taxon>
        <taxon>Craniata</taxon>
        <taxon>Vertebrata</taxon>
        <taxon>Euteleostomi</taxon>
        <taxon>Mammalia</taxon>
        <taxon>Eutheria</taxon>
        <taxon>Euarchontoglires</taxon>
        <taxon>Glires</taxon>
        <taxon>Rodentia</taxon>
        <taxon>Myomorpha</taxon>
        <taxon>Muroidea</taxon>
        <taxon>Cricetidae</taxon>
        <taxon>Cricetinae</taxon>
        <taxon>Cricetulus</taxon>
    </lineage>
</organism>
<name>G3HS98_CRIGR</name>
<evidence type="ECO:0000256" key="1">
    <source>
        <dbReference type="SAM" id="SignalP"/>
    </source>
</evidence>
<sequence>MLILLWCQCSGSLTPSSCLILSSCCVLSVESSIAATGVTEEMHFDCAALFLKLHHW</sequence>
<feature type="signal peptide" evidence="1">
    <location>
        <begin position="1"/>
        <end position="18"/>
    </location>
</feature>
<dbReference type="EMBL" id="JH000655">
    <property type="protein sequence ID" value="EGW06927.1"/>
    <property type="molecule type" value="Genomic_DNA"/>
</dbReference>
<dbReference type="Proteomes" id="UP000001075">
    <property type="component" value="Unassembled WGS sequence"/>
</dbReference>
<dbReference type="InParanoid" id="G3HS98"/>
<evidence type="ECO:0000313" key="2">
    <source>
        <dbReference type="EMBL" id="EGW06927.1"/>
    </source>
</evidence>
<gene>
    <name evidence="2" type="ORF">I79_013727</name>
</gene>
<keyword evidence="1" id="KW-0732">Signal</keyword>
<reference evidence="3" key="1">
    <citation type="journal article" date="2011" name="Nat. Biotechnol.">
        <title>The genomic sequence of the Chinese hamster ovary (CHO)-K1 cell line.</title>
        <authorList>
            <person name="Xu X."/>
            <person name="Nagarajan H."/>
            <person name="Lewis N.E."/>
            <person name="Pan S."/>
            <person name="Cai Z."/>
            <person name="Liu X."/>
            <person name="Chen W."/>
            <person name="Xie M."/>
            <person name="Wang W."/>
            <person name="Hammond S."/>
            <person name="Andersen M.R."/>
            <person name="Neff N."/>
            <person name="Passarelli B."/>
            <person name="Koh W."/>
            <person name="Fan H.C."/>
            <person name="Wang J."/>
            <person name="Gui Y."/>
            <person name="Lee K.H."/>
            <person name="Betenbaugh M.J."/>
            <person name="Quake S.R."/>
            <person name="Famili I."/>
            <person name="Palsson B.O."/>
            <person name="Wang J."/>
        </authorList>
    </citation>
    <scope>NUCLEOTIDE SEQUENCE [LARGE SCALE GENOMIC DNA]</scope>
    <source>
        <strain evidence="3">CHO K1 cell line</strain>
    </source>
</reference>
<evidence type="ECO:0000313" key="3">
    <source>
        <dbReference type="Proteomes" id="UP000001075"/>
    </source>
</evidence>
<dbReference type="AlphaFoldDB" id="G3HS98"/>